<dbReference type="InterPro" id="IPR002126">
    <property type="entry name" value="Cadherin-like_dom"/>
</dbReference>
<sequence>MGTTVRVFPSLFSNSLQIAVFDDDLKPNMPPAVYEYILTGLGSSIFAVDQRGYVYLNVPHIDTDPPNPSKYELSIEAREVNTIPIRSSEPISITIHILDVNDNPPRFSSSVYVANVSASGTDRPIIEVAATDIDSGENAKIKYGIVSVNGGSNPNFRYDVNTNQLIAVGNLKAGERYEILLEATDGGGLSSRTLIIVYAISENHAGFAMDEEGINFERSQIAGLPNFSALEPQVTSSQLESADSSDTIQTYVTEISEATPPHSIIVTLGNESMGKQMYHTITGGNEDKKFALNSETGTLITVDSFDRENKAFYILQIETRALNWNQHLYWTIVQIAIVDVNDNAPIFVDSQPIRLRVRIDDIHQIIPNMYLGQVNVEDADDGDNGKVGLRIAPPMDKLFLIKDNGAVMVNGNLMNGHFGEHRMTIIAVDHGDPPLETRATLIINIENALEKATIDLVCFSITTNLITVENHSTATSNTLENTDYAENSVDFSQSIQRTFHPISSETLSISMKNALPESTITTPIRKATTNEPLSRLAPVFDPSKFTIVVERNQTNTEIAKLHAYYLDDQPGGIAYVMLDGDQSLFSVNSITGSLFLLRPVEAEEGNSFDIRISTAEATILRTEPNLPHTAVITVDIADTEDWMLNFKLNKYQFKVNANAKLGSVIGQVTAHDYDIVNPSNKVRYRIKGSDTNESYFKINPQTGLLTVNKDLHSSSNRKILLNIEAEDEEIPNQIAETFALIDVEPEKMLALPKTESKLTAIPLTNKLQFSQLNYTIHLSVHSPHLSTILPVYNKPADEHIIACSIISGNYEGLFTISSTADGNCELQVQTNINQQILDYYQLNVSVKTENQVDYATVTVTIVDANNDGPKFIYKNNEYSGYFSILHNAAPSFTHVVTVKVILLLSKKLSAENYNPSSNNSIEYSLNLFTSDSQYFIIDFNGEIQTRLDVPQIIEKSQKDYFSFQVIACDGFLSEEKLCSEADVFVNIVNDSNLFILTARNIQPHQLEVAEKEIASILQKYTYPCNLLFLEKLEERYDNVENANYINMFWCAVNPVSKRSCHTKEYSTLFNPLTVQAITAQLQSQIILSNISDNVNSSQNVFGKNAPSSKNLKTASFAMIVIAAVIAVGALIGICFICLCYTRYQLKMRPKHNSYPNINQIPKFGTVFLPSPPNGSSHDTLYETQMLEMPLGEEDVMIKGAEIGMRNGGMYDLNNAQSYRNHIPKGASEEGNFSIEENMYAISGQTRLNSQNNKKMQRVVIPCPDYPVDQKKSVL</sequence>
<keyword evidence="3" id="KW-0677">Repeat</keyword>
<evidence type="ECO:0000256" key="2">
    <source>
        <dbReference type="ARBA" id="ARBA00022692"/>
    </source>
</evidence>
<dbReference type="GO" id="GO:0007156">
    <property type="term" value="P:homophilic cell adhesion via plasma membrane adhesion molecules"/>
    <property type="evidence" value="ECO:0007669"/>
    <property type="project" value="InterPro"/>
</dbReference>
<proteinExistence type="predicted"/>
<dbReference type="EMBL" id="UYYF01000181">
    <property type="protein sequence ID" value="VDM96852.1"/>
    <property type="molecule type" value="Genomic_DNA"/>
</dbReference>
<feature type="domain" description="Cadherin" evidence="9">
    <location>
        <begin position="2"/>
        <end position="107"/>
    </location>
</feature>
<evidence type="ECO:0000313" key="11">
    <source>
        <dbReference type="Proteomes" id="UP000276776"/>
    </source>
</evidence>
<keyword evidence="2 8" id="KW-0812">Transmembrane</keyword>
<dbReference type="PROSITE" id="PS00232">
    <property type="entry name" value="CADHERIN_1"/>
    <property type="match status" value="2"/>
</dbReference>
<dbReference type="GO" id="GO:0005886">
    <property type="term" value="C:plasma membrane"/>
    <property type="evidence" value="ECO:0007669"/>
    <property type="project" value="InterPro"/>
</dbReference>
<evidence type="ECO:0000256" key="1">
    <source>
        <dbReference type="ARBA" id="ARBA00004370"/>
    </source>
</evidence>
<dbReference type="OMA" id="YWYAVNP"/>
<dbReference type="STRING" id="103827.A0A0N5CMN6"/>
<dbReference type="AlphaFoldDB" id="A0A0N5CMN6"/>
<protein>
    <submittedName>
        <fullName evidence="12">Cadherin domain-containing protein</fullName>
    </submittedName>
</protein>
<dbReference type="InterPro" id="IPR015919">
    <property type="entry name" value="Cadherin-like_sf"/>
</dbReference>
<dbReference type="PRINTS" id="PR00205">
    <property type="entry name" value="CADHERIN"/>
</dbReference>
<feature type="domain" description="Cadherin" evidence="9">
    <location>
        <begin position="804"/>
        <end position="871"/>
    </location>
</feature>
<dbReference type="WBParaSite" id="TCLT_0000142101-mRNA-1">
    <property type="protein sequence ID" value="TCLT_0000142101-mRNA-1"/>
    <property type="gene ID" value="TCLT_0000142101"/>
</dbReference>
<evidence type="ECO:0000256" key="3">
    <source>
        <dbReference type="ARBA" id="ARBA00022737"/>
    </source>
</evidence>
<keyword evidence="4 7" id="KW-0106">Calcium</keyword>
<evidence type="ECO:0000313" key="10">
    <source>
        <dbReference type="EMBL" id="VDM96852.1"/>
    </source>
</evidence>
<dbReference type="PROSITE" id="PS50268">
    <property type="entry name" value="CADHERIN_2"/>
    <property type="match status" value="7"/>
</dbReference>
<evidence type="ECO:0000259" key="9">
    <source>
        <dbReference type="PROSITE" id="PS50268"/>
    </source>
</evidence>
<dbReference type="Proteomes" id="UP000276776">
    <property type="component" value="Unassembled WGS sequence"/>
</dbReference>
<gene>
    <name evidence="10" type="ORF">TCLT_LOCUS1422</name>
</gene>
<feature type="domain" description="Cadherin" evidence="9">
    <location>
        <begin position="540"/>
        <end position="646"/>
    </location>
</feature>
<feature type="domain" description="Cadherin" evidence="9">
    <location>
        <begin position="647"/>
        <end position="754"/>
    </location>
</feature>
<dbReference type="Pfam" id="PF00028">
    <property type="entry name" value="Cadherin"/>
    <property type="match status" value="3"/>
</dbReference>
<evidence type="ECO:0000256" key="4">
    <source>
        <dbReference type="ARBA" id="ARBA00022837"/>
    </source>
</evidence>
<evidence type="ECO:0000313" key="12">
    <source>
        <dbReference type="WBParaSite" id="TCLT_0000142101-mRNA-1"/>
    </source>
</evidence>
<dbReference type="CDD" id="cd11304">
    <property type="entry name" value="Cadherin_repeat"/>
    <property type="match status" value="6"/>
</dbReference>
<feature type="transmembrane region" description="Helical" evidence="8">
    <location>
        <begin position="1116"/>
        <end position="1140"/>
    </location>
</feature>
<evidence type="ECO:0000256" key="6">
    <source>
        <dbReference type="ARBA" id="ARBA00023136"/>
    </source>
</evidence>
<evidence type="ECO:0000256" key="7">
    <source>
        <dbReference type="PROSITE-ProRule" id="PRU00043"/>
    </source>
</evidence>
<evidence type="ECO:0000256" key="5">
    <source>
        <dbReference type="ARBA" id="ARBA00022989"/>
    </source>
</evidence>
<dbReference type="SUPFAM" id="SSF49313">
    <property type="entry name" value="Cadherin-like"/>
    <property type="match status" value="7"/>
</dbReference>
<reference evidence="12" key="1">
    <citation type="submission" date="2017-02" db="UniProtKB">
        <authorList>
            <consortium name="WormBaseParasite"/>
        </authorList>
    </citation>
    <scope>IDENTIFICATION</scope>
</reference>
<dbReference type="InterPro" id="IPR020894">
    <property type="entry name" value="Cadherin_CS"/>
</dbReference>
<dbReference type="PANTHER" id="PTHR24026:SF133">
    <property type="entry name" value="CADHERIN-RELATED FAMILY MEMBER 2"/>
    <property type="match status" value="1"/>
</dbReference>
<feature type="domain" description="Cadherin" evidence="9">
    <location>
        <begin position="125"/>
        <end position="227"/>
    </location>
</feature>
<name>A0A0N5CMN6_THECL</name>
<keyword evidence="6 8" id="KW-0472">Membrane</keyword>
<accession>A0A0N5CMN6</accession>
<dbReference type="OrthoDB" id="6252479at2759"/>
<dbReference type="Gene3D" id="2.60.40.60">
    <property type="entry name" value="Cadherins"/>
    <property type="match status" value="8"/>
</dbReference>
<feature type="domain" description="Cadherin" evidence="9">
    <location>
        <begin position="371"/>
        <end position="459"/>
    </location>
</feature>
<organism evidence="12">
    <name type="scientific">Thelazia callipaeda</name>
    <name type="common">Oriental eyeworm</name>
    <name type="synonym">Parasitic nematode</name>
    <dbReference type="NCBI Taxonomy" id="103827"/>
    <lineage>
        <taxon>Eukaryota</taxon>
        <taxon>Metazoa</taxon>
        <taxon>Ecdysozoa</taxon>
        <taxon>Nematoda</taxon>
        <taxon>Chromadorea</taxon>
        <taxon>Rhabditida</taxon>
        <taxon>Spirurina</taxon>
        <taxon>Spiruromorpha</taxon>
        <taxon>Thelazioidea</taxon>
        <taxon>Thelaziidae</taxon>
        <taxon>Thelazia</taxon>
    </lineage>
</organism>
<dbReference type="GO" id="GO:0005509">
    <property type="term" value="F:calcium ion binding"/>
    <property type="evidence" value="ECO:0007669"/>
    <property type="project" value="UniProtKB-UniRule"/>
</dbReference>
<keyword evidence="5 8" id="KW-1133">Transmembrane helix</keyword>
<dbReference type="SMART" id="SM00112">
    <property type="entry name" value="CA"/>
    <property type="match status" value="7"/>
</dbReference>
<feature type="domain" description="Cadherin" evidence="9">
    <location>
        <begin position="247"/>
        <end position="347"/>
    </location>
</feature>
<dbReference type="PANTHER" id="PTHR24026">
    <property type="entry name" value="FAT ATYPICAL CADHERIN-RELATED"/>
    <property type="match status" value="1"/>
</dbReference>
<reference evidence="10 11" key="2">
    <citation type="submission" date="2018-11" db="EMBL/GenBank/DDBJ databases">
        <authorList>
            <consortium name="Pathogen Informatics"/>
        </authorList>
    </citation>
    <scope>NUCLEOTIDE SEQUENCE [LARGE SCALE GENOMIC DNA]</scope>
</reference>
<keyword evidence="11" id="KW-1185">Reference proteome</keyword>
<comment type="subcellular location">
    <subcellularLocation>
        <location evidence="1">Membrane</location>
    </subcellularLocation>
</comment>
<evidence type="ECO:0000256" key="8">
    <source>
        <dbReference type="SAM" id="Phobius"/>
    </source>
</evidence>